<feature type="domain" description="WW" evidence="9">
    <location>
        <begin position="393"/>
        <end position="426"/>
    </location>
</feature>
<dbReference type="AlphaFoldDB" id="A0AAV2SXP2"/>
<dbReference type="GO" id="GO:0005737">
    <property type="term" value="C:cytoplasm"/>
    <property type="evidence" value="ECO:0007669"/>
    <property type="project" value="UniProtKB-ARBA"/>
</dbReference>
<accession>A0AAV2SXP2</accession>
<comment type="caution">
    <text evidence="11">The sequence shown here is derived from an EMBL/GenBank/DDBJ whole genome shotgun (WGS) entry which is preliminary data.</text>
</comment>
<evidence type="ECO:0000313" key="11">
    <source>
        <dbReference type="EMBL" id="CAL5129938.1"/>
    </source>
</evidence>
<organism evidence="11 12">
    <name type="scientific">Calicophoron daubneyi</name>
    <name type="common">Rumen fluke</name>
    <name type="synonym">Paramphistomum daubneyi</name>
    <dbReference type="NCBI Taxonomy" id="300641"/>
    <lineage>
        <taxon>Eukaryota</taxon>
        <taxon>Metazoa</taxon>
        <taxon>Spiralia</taxon>
        <taxon>Lophotrochozoa</taxon>
        <taxon>Platyhelminthes</taxon>
        <taxon>Trematoda</taxon>
        <taxon>Digenea</taxon>
        <taxon>Plagiorchiida</taxon>
        <taxon>Pronocephalata</taxon>
        <taxon>Paramphistomoidea</taxon>
        <taxon>Paramphistomidae</taxon>
        <taxon>Calicophoron</taxon>
    </lineage>
</organism>
<dbReference type="PROSITE" id="PS50237">
    <property type="entry name" value="HECT"/>
    <property type="match status" value="1"/>
</dbReference>
<dbReference type="InterPro" id="IPR050409">
    <property type="entry name" value="E3_ubiq-protein_ligase"/>
</dbReference>
<dbReference type="EMBL" id="CAXLJL010000056">
    <property type="protein sequence ID" value="CAL5129938.1"/>
    <property type="molecule type" value="Genomic_DNA"/>
</dbReference>
<dbReference type="InterPro" id="IPR000569">
    <property type="entry name" value="HECT_dom"/>
</dbReference>
<dbReference type="Gene3D" id="3.30.2160.10">
    <property type="entry name" value="Hect, E3 ligase catalytic domain"/>
    <property type="match status" value="1"/>
</dbReference>
<comment type="catalytic activity">
    <reaction evidence="1">
        <text>S-ubiquitinyl-[E2 ubiquitin-conjugating enzyme]-L-cysteine + [acceptor protein]-L-lysine = [E2 ubiquitin-conjugating enzyme]-L-cysteine + N(6)-ubiquitinyl-[acceptor protein]-L-lysine.</text>
        <dbReference type="EC" id="2.3.2.26"/>
    </reaction>
</comment>
<dbReference type="CDD" id="cd00201">
    <property type="entry name" value="WW"/>
    <property type="match status" value="4"/>
</dbReference>
<dbReference type="GO" id="GO:0016567">
    <property type="term" value="P:protein ubiquitination"/>
    <property type="evidence" value="ECO:0007669"/>
    <property type="project" value="TreeGrafter"/>
</dbReference>
<keyword evidence="4" id="KW-0808">Transferase</keyword>
<evidence type="ECO:0000256" key="5">
    <source>
        <dbReference type="ARBA" id="ARBA00022737"/>
    </source>
</evidence>
<comment type="pathway">
    <text evidence="2">Protein modification; protein ubiquitination.</text>
</comment>
<evidence type="ECO:0000259" key="9">
    <source>
        <dbReference type="PROSITE" id="PS50020"/>
    </source>
</evidence>
<proteinExistence type="predicted"/>
<reference evidence="11" key="1">
    <citation type="submission" date="2024-06" db="EMBL/GenBank/DDBJ databases">
        <authorList>
            <person name="Liu X."/>
            <person name="Lenzi L."/>
            <person name="Haldenby T S."/>
            <person name="Uol C."/>
        </authorList>
    </citation>
    <scope>NUCLEOTIDE SEQUENCE</scope>
</reference>
<keyword evidence="6 7" id="KW-0833">Ubl conjugation pathway</keyword>
<evidence type="ECO:0000256" key="7">
    <source>
        <dbReference type="PROSITE-ProRule" id="PRU00104"/>
    </source>
</evidence>
<dbReference type="SMART" id="SM00456">
    <property type="entry name" value="WW"/>
    <property type="match status" value="4"/>
</dbReference>
<feature type="domain" description="HECT" evidence="10">
    <location>
        <begin position="480"/>
        <end position="814"/>
    </location>
</feature>
<evidence type="ECO:0000256" key="2">
    <source>
        <dbReference type="ARBA" id="ARBA00004906"/>
    </source>
</evidence>
<dbReference type="PANTHER" id="PTHR11254">
    <property type="entry name" value="HECT DOMAIN UBIQUITIN-PROTEIN LIGASE"/>
    <property type="match status" value="1"/>
</dbReference>
<dbReference type="PROSITE" id="PS01159">
    <property type="entry name" value="WW_DOMAIN_1"/>
    <property type="match status" value="4"/>
</dbReference>
<feature type="compositionally biased region" description="Low complexity" evidence="8">
    <location>
        <begin position="198"/>
        <end position="216"/>
    </location>
</feature>
<evidence type="ECO:0000256" key="1">
    <source>
        <dbReference type="ARBA" id="ARBA00000885"/>
    </source>
</evidence>
<dbReference type="InterPro" id="IPR036020">
    <property type="entry name" value="WW_dom_sf"/>
</dbReference>
<dbReference type="SMART" id="SM00119">
    <property type="entry name" value="HECTc"/>
    <property type="match status" value="1"/>
</dbReference>
<evidence type="ECO:0000259" key="10">
    <source>
        <dbReference type="PROSITE" id="PS50237"/>
    </source>
</evidence>
<feature type="region of interest" description="Disordered" evidence="8">
    <location>
        <begin position="195"/>
        <end position="238"/>
    </location>
</feature>
<dbReference type="SUPFAM" id="SSF56204">
    <property type="entry name" value="Hect, E3 ligase catalytic domain"/>
    <property type="match status" value="1"/>
</dbReference>
<dbReference type="Gene3D" id="2.20.70.10">
    <property type="match status" value="3"/>
</dbReference>
<evidence type="ECO:0000256" key="3">
    <source>
        <dbReference type="ARBA" id="ARBA00012485"/>
    </source>
</evidence>
<dbReference type="PANTHER" id="PTHR11254:SF429">
    <property type="entry name" value="E3 UBIQUITIN-PROTEIN LIGASE SU(DX)"/>
    <property type="match status" value="1"/>
</dbReference>
<dbReference type="Proteomes" id="UP001497525">
    <property type="component" value="Unassembled WGS sequence"/>
</dbReference>
<dbReference type="FunFam" id="3.90.1750.10:FF:000079">
    <property type="entry name" value="E3 ubiquitin-protein ligase"/>
    <property type="match status" value="1"/>
</dbReference>
<dbReference type="FunFam" id="3.30.2410.10:FF:000002">
    <property type="entry name" value="E3 ubiquitin-protein ligase HECW2"/>
    <property type="match status" value="1"/>
</dbReference>
<dbReference type="PROSITE" id="PS50020">
    <property type="entry name" value="WW_DOMAIN_2"/>
    <property type="match status" value="4"/>
</dbReference>
<dbReference type="SUPFAM" id="SSF51045">
    <property type="entry name" value="WW domain"/>
    <property type="match status" value="4"/>
</dbReference>
<dbReference type="InterPro" id="IPR001202">
    <property type="entry name" value="WW_dom"/>
</dbReference>
<feature type="domain" description="WW" evidence="9">
    <location>
        <begin position="266"/>
        <end position="299"/>
    </location>
</feature>
<sequence>MTTSRGDNLETLDIGLRIERVHINPSVVSLFMNIVNTARPKLNVIYDALIPNTPTPEANALNVPLIQCTNFQRGLHLRFDHSATIRVNVNKILEFRLVARHHTADSGVVVGYSRLVIKTAAESCGNKLEEKSFDLDIQPLPSNRQAFNSGVYTLGKLTVQLTADTNRLREALSGGNLIMQPNGQAGQSTISIVRSDGSPIRSSTPPRPPTTYSNSNGRATGTEPAGAAVPSEEAPLPPKWERRFTANGRPYYIDHLTKTTTWNRPLPLPPGWERRLDPNNRVYYVDHNTRTTTWQHPNPTLLNSMAHWQQLSASRTVTQMDERYAHSNWNPGGAVPGLNAQSSQAPPAGITPGDMFGPLPNGWEKRFDLHGRAYFVNHISRTTQWEDPRFQTSPLPPGWQMRTTPDGFPYYVNHEKQITTFDDPRRQDASPATKEQWNWDHKVSSFRYLCQANLVHGNSKINVSRTNLLEDSFDQIMKLNTYELRRHLYIVFSGEEGLDYGGVAREWFFKLSTEFLNPMYCLFEYASASNYALQINPASFVNPEHLQYFRFVGRFIALALFNAKFIDTGFTLPFYKRMLNKKITLEDLETVDPVYYNSLKSIKEMNLNECDLDMVFAADYDILGEVKTHELKPGGTDIPVTEENKDEYLDLMVNWRFSRGVEEQTDAFLKGFADVFPLQWLQYFDERELEVLLCGMQQLDVDDWEANTIYKKYINTSKEVVWFWKFVRELDQAKRVRLLQFVTGTCRIPAGGFKNLMGSNGLQRFCIERIGDETWLPRSHTCFNRLDLPPYRSYTQLKEKLLLAIEETEGFGQE</sequence>
<protein>
    <recommendedName>
        <fullName evidence="3">HECT-type E3 ubiquitin transferase</fullName>
        <ecNumber evidence="3">2.3.2.26</ecNumber>
    </recommendedName>
</protein>
<feature type="domain" description="WW" evidence="9">
    <location>
        <begin position="357"/>
        <end position="390"/>
    </location>
</feature>
<keyword evidence="5" id="KW-0677">Repeat</keyword>
<evidence type="ECO:0000256" key="8">
    <source>
        <dbReference type="SAM" id="MobiDB-lite"/>
    </source>
</evidence>
<dbReference type="CDD" id="cd00078">
    <property type="entry name" value="HECTc"/>
    <property type="match status" value="1"/>
</dbReference>
<dbReference type="Gene3D" id="3.30.2410.10">
    <property type="entry name" value="Hect, E3 ligase catalytic domain"/>
    <property type="match status" value="1"/>
</dbReference>
<dbReference type="Gene3D" id="3.90.1750.10">
    <property type="entry name" value="Hect, E3 ligase catalytic domains"/>
    <property type="match status" value="1"/>
</dbReference>
<dbReference type="FunFam" id="3.30.2160.10:FF:000003">
    <property type="entry name" value="E3 ubiquitin-protein ligase"/>
    <property type="match status" value="1"/>
</dbReference>
<feature type="domain" description="WW" evidence="9">
    <location>
        <begin position="234"/>
        <end position="267"/>
    </location>
</feature>
<name>A0AAV2SXP2_CALDB</name>
<dbReference type="InterPro" id="IPR035983">
    <property type="entry name" value="Hect_E3_ubiquitin_ligase"/>
</dbReference>
<gene>
    <name evidence="11" type="ORF">CDAUBV1_LOCUS1390</name>
</gene>
<evidence type="ECO:0000256" key="6">
    <source>
        <dbReference type="ARBA" id="ARBA00022786"/>
    </source>
</evidence>
<dbReference type="Pfam" id="PF00397">
    <property type="entry name" value="WW"/>
    <property type="match status" value="4"/>
</dbReference>
<evidence type="ECO:0000256" key="4">
    <source>
        <dbReference type="ARBA" id="ARBA00022679"/>
    </source>
</evidence>
<dbReference type="EC" id="2.3.2.26" evidence="3"/>
<dbReference type="FunFam" id="2.20.70.10:FF:000017">
    <property type="entry name" value="E3 ubiquitin-protein ligase"/>
    <property type="match status" value="1"/>
</dbReference>
<feature type="active site" description="Glycyl thioester intermediate" evidence="7">
    <location>
        <position position="782"/>
    </location>
</feature>
<dbReference type="GO" id="GO:0043161">
    <property type="term" value="P:proteasome-mediated ubiquitin-dependent protein catabolic process"/>
    <property type="evidence" value="ECO:0007669"/>
    <property type="project" value="TreeGrafter"/>
</dbReference>
<dbReference type="Pfam" id="PF00632">
    <property type="entry name" value="HECT"/>
    <property type="match status" value="1"/>
</dbReference>
<evidence type="ECO:0000313" key="12">
    <source>
        <dbReference type="Proteomes" id="UP001497525"/>
    </source>
</evidence>
<dbReference type="GO" id="GO:0061630">
    <property type="term" value="F:ubiquitin protein ligase activity"/>
    <property type="evidence" value="ECO:0007669"/>
    <property type="project" value="UniProtKB-EC"/>
</dbReference>